<evidence type="ECO:0000256" key="3">
    <source>
        <dbReference type="ARBA" id="ARBA00022670"/>
    </source>
</evidence>
<organism evidence="7 8">
    <name type="scientific">Methyloligella solikamskensis</name>
    <dbReference type="NCBI Taxonomy" id="1177756"/>
    <lineage>
        <taxon>Bacteria</taxon>
        <taxon>Pseudomonadati</taxon>
        <taxon>Pseudomonadota</taxon>
        <taxon>Alphaproteobacteria</taxon>
        <taxon>Hyphomicrobiales</taxon>
        <taxon>Hyphomicrobiaceae</taxon>
        <taxon>Methyloligella</taxon>
    </lineage>
</organism>
<evidence type="ECO:0000259" key="6">
    <source>
        <dbReference type="Pfam" id="PF05065"/>
    </source>
</evidence>
<dbReference type="InterPro" id="IPR024455">
    <property type="entry name" value="Phage_capsid"/>
</dbReference>
<keyword evidence="2" id="KW-1188">Viral release from host cell</keyword>
<keyword evidence="3" id="KW-0645">Protease</keyword>
<proteinExistence type="predicted"/>
<dbReference type="Gene3D" id="3.30.2400.10">
    <property type="entry name" value="Major capsid protein gp5"/>
    <property type="match status" value="1"/>
</dbReference>
<dbReference type="NCBIfam" id="TIGR01554">
    <property type="entry name" value="major_cap_HK97"/>
    <property type="match status" value="1"/>
</dbReference>
<dbReference type="RefSeq" id="WP_379087516.1">
    <property type="nucleotide sequence ID" value="NZ_JBHTJO010000001.1"/>
</dbReference>
<dbReference type="InterPro" id="IPR054613">
    <property type="entry name" value="Peptidase_S78_dom"/>
</dbReference>
<comment type="caution">
    <text evidence="7">The sequence shown here is derived from an EMBL/GenBank/DDBJ whole genome shotgun (WGS) entry which is preliminary data.</text>
</comment>
<evidence type="ECO:0000313" key="8">
    <source>
        <dbReference type="Proteomes" id="UP001597102"/>
    </source>
</evidence>
<dbReference type="Proteomes" id="UP001597102">
    <property type="component" value="Unassembled WGS sequence"/>
</dbReference>
<feature type="domain" description="Phage capsid-like C-terminal" evidence="6">
    <location>
        <begin position="113"/>
        <end position="398"/>
    </location>
</feature>
<keyword evidence="4" id="KW-0378">Hydrolase</keyword>
<comment type="subcellular location">
    <subcellularLocation>
        <location evidence="1">Virion</location>
    </subcellularLocation>
</comment>
<accession>A0ABW3J9L1</accession>
<feature type="domain" description="Prohead serine protease" evidence="5">
    <location>
        <begin position="24"/>
        <end position="109"/>
    </location>
</feature>
<keyword evidence="8" id="KW-1185">Reference proteome</keyword>
<reference evidence="8" key="1">
    <citation type="journal article" date="2019" name="Int. J. Syst. Evol. Microbiol.">
        <title>The Global Catalogue of Microorganisms (GCM) 10K type strain sequencing project: providing services to taxonomists for standard genome sequencing and annotation.</title>
        <authorList>
            <consortium name="The Broad Institute Genomics Platform"/>
            <consortium name="The Broad Institute Genome Sequencing Center for Infectious Disease"/>
            <person name="Wu L."/>
            <person name="Ma J."/>
        </authorList>
    </citation>
    <scope>NUCLEOTIDE SEQUENCE [LARGE SCALE GENOMIC DNA]</scope>
    <source>
        <strain evidence="8">CCUG 61697</strain>
    </source>
</reference>
<dbReference type="InterPro" id="IPR054612">
    <property type="entry name" value="Phage_capsid-like_C"/>
</dbReference>
<evidence type="ECO:0000256" key="2">
    <source>
        <dbReference type="ARBA" id="ARBA00022612"/>
    </source>
</evidence>
<sequence>MKSTVVPLAAREGVVAPARLRDVQADGTFSGYASLFGRMDLGRDLVMPGAFAESLRSKGARGIKLLFQHNPDEPIGVWVDVREDARGLLVHGRLLPAVARAREVLELMRGSDGGYLVPPETEAAVIRGVKEISPIRAIAGNRTVSASIYKKPFSITGPATGWVAETATRPETNSPTLDELAFPTMELYAMPSATQTLLDDSAVNIDEWLAEEIQIAFAEQEGTAFVTGDGDAKPRGFLDYTPVANGSWAWDKIGYIATGNDGTFDTANPSDDLIDLVYSLKSGYRANAHWVMNRATQAVIRKFKDDDGNYLWHPGEKAGAWPTLMNYPIAESEDMPDIGSDEFAIAFGDFKRGYLVVDRAGIRVLRDPYSAKPYVLFYTTKRVGGGVQDFDAIKLLKFGSS</sequence>
<evidence type="ECO:0000259" key="5">
    <source>
        <dbReference type="Pfam" id="PF04586"/>
    </source>
</evidence>
<name>A0ABW3J9L1_9HYPH</name>
<gene>
    <name evidence="7" type="ORF">ACFQ2F_06630</name>
</gene>
<dbReference type="SUPFAM" id="SSF56563">
    <property type="entry name" value="Major capsid protein gp5"/>
    <property type="match status" value="1"/>
</dbReference>
<evidence type="ECO:0000256" key="4">
    <source>
        <dbReference type="ARBA" id="ARBA00022801"/>
    </source>
</evidence>
<dbReference type="Pfam" id="PF04586">
    <property type="entry name" value="Peptidase_S78"/>
    <property type="match status" value="1"/>
</dbReference>
<evidence type="ECO:0000256" key="1">
    <source>
        <dbReference type="ARBA" id="ARBA00004328"/>
    </source>
</evidence>
<dbReference type="SUPFAM" id="SSF50789">
    <property type="entry name" value="Herpes virus serine proteinase, assemblin"/>
    <property type="match status" value="1"/>
</dbReference>
<evidence type="ECO:0000313" key="7">
    <source>
        <dbReference type="EMBL" id="MFD0986771.1"/>
    </source>
</evidence>
<protein>
    <submittedName>
        <fullName evidence="7">Phage major capsid protein</fullName>
    </submittedName>
</protein>
<dbReference type="Pfam" id="PF05065">
    <property type="entry name" value="Phage_capsid"/>
    <property type="match status" value="1"/>
</dbReference>
<dbReference type="EMBL" id="JBHTJO010000001">
    <property type="protein sequence ID" value="MFD0986771.1"/>
    <property type="molecule type" value="Genomic_DNA"/>
</dbReference>
<dbReference type="Gene3D" id="3.30.2320.10">
    <property type="entry name" value="hypothetical protein PF0899 domain"/>
    <property type="match status" value="1"/>
</dbReference>